<evidence type="ECO:0000256" key="3">
    <source>
        <dbReference type="ARBA" id="ARBA00023163"/>
    </source>
</evidence>
<gene>
    <name evidence="5" type="ORF">GCM10017600_06620</name>
</gene>
<dbReference type="InterPro" id="IPR050807">
    <property type="entry name" value="TransReg_Diox_bact_type"/>
</dbReference>
<dbReference type="Gene3D" id="1.10.260.40">
    <property type="entry name" value="lambda repressor-like DNA-binding domains"/>
    <property type="match status" value="1"/>
</dbReference>
<evidence type="ECO:0000313" key="6">
    <source>
        <dbReference type="Proteomes" id="UP001143474"/>
    </source>
</evidence>
<dbReference type="AlphaFoldDB" id="A0A9W6MAR3"/>
<keyword evidence="1" id="KW-0805">Transcription regulation</keyword>
<proteinExistence type="predicted"/>
<organism evidence="5 6">
    <name type="scientific">Streptosporangium carneum</name>
    <dbReference type="NCBI Taxonomy" id="47481"/>
    <lineage>
        <taxon>Bacteria</taxon>
        <taxon>Bacillati</taxon>
        <taxon>Actinomycetota</taxon>
        <taxon>Actinomycetes</taxon>
        <taxon>Streptosporangiales</taxon>
        <taxon>Streptosporangiaceae</taxon>
        <taxon>Streptosporangium</taxon>
    </lineage>
</organism>
<feature type="domain" description="HTH cro/C1-type" evidence="4">
    <location>
        <begin position="13"/>
        <end position="66"/>
    </location>
</feature>
<evidence type="ECO:0000259" key="4">
    <source>
        <dbReference type="PROSITE" id="PS50943"/>
    </source>
</evidence>
<dbReference type="CDD" id="cd00093">
    <property type="entry name" value="HTH_XRE"/>
    <property type="match status" value="1"/>
</dbReference>
<keyword evidence="3" id="KW-0804">Transcription</keyword>
<keyword evidence="2" id="KW-0238">DNA-binding</keyword>
<dbReference type="GO" id="GO:0003700">
    <property type="term" value="F:DNA-binding transcription factor activity"/>
    <property type="evidence" value="ECO:0007669"/>
    <property type="project" value="TreeGrafter"/>
</dbReference>
<accession>A0A9W6MAR3</accession>
<dbReference type="PANTHER" id="PTHR46797:SF23">
    <property type="entry name" value="HTH-TYPE TRANSCRIPTIONAL REGULATOR SUTR"/>
    <property type="match status" value="1"/>
</dbReference>
<name>A0A9W6MAR3_9ACTN</name>
<dbReference type="SUPFAM" id="SSF47413">
    <property type="entry name" value="lambda repressor-like DNA-binding domains"/>
    <property type="match status" value="1"/>
</dbReference>
<dbReference type="PROSITE" id="PS50943">
    <property type="entry name" value="HTH_CROC1"/>
    <property type="match status" value="1"/>
</dbReference>
<evidence type="ECO:0000313" key="5">
    <source>
        <dbReference type="EMBL" id="GLK07257.1"/>
    </source>
</evidence>
<keyword evidence="6" id="KW-1185">Reference proteome</keyword>
<dbReference type="GO" id="GO:0003677">
    <property type="term" value="F:DNA binding"/>
    <property type="evidence" value="ECO:0007669"/>
    <property type="project" value="UniProtKB-KW"/>
</dbReference>
<dbReference type="RefSeq" id="WP_271215811.1">
    <property type="nucleotide sequence ID" value="NZ_BAAAVD010000006.1"/>
</dbReference>
<reference evidence="5" key="1">
    <citation type="journal article" date="2014" name="Int. J. Syst. Evol. Microbiol.">
        <title>Complete genome sequence of Corynebacterium casei LMG S-19264T (=DSM 44701T), isolated from a smear-ripened cheese.</title>
        <authorList>
            <consortium name="US DOE Joint Genome Institute (JGI-PGF)"/>
            <person name="Walter F."/>
            <person name="Albersmeier A."/>
            <person name="Kalinowski J."/>
            <person name="Ruckert C."/>
        </authorList>
    </citation>
    <scope>NUCLEOTIDE SEQUENCE</scope>
    <source>
        <strain evidence="5">VKM Ac-2007</strain>
    </source>
</reference>
<protein>
    <recommendedName>
        <fullName evidence="4">HTH cro/C1-type domain-containing protein</fullName>
    </recommendedName>
</protein>
<dbReference type="GO" id="GO:0005829">
    <property type="term" value="C:cytosol"/>
    <property type="evidence" value="ECO:0007669"/>
    <property type="project" value="TreeGrafter"/>
</dbReference>
<dbReference type="InterPro" id="IPR001387">
    <property type="entry name" value="Cro/C1-type_HTH"/>
</dbReference>
<sequence length="84" mass="9221">MAHLRLPFDGDRLRDRRERRGLSQTKLAALVGASPSRISQLEAGEKPTPALLLRLVAALDVEIDDLLTPPPVDQPSERAKQKAS</sequence>
<evidence type="ECO:0000256" key="2">
    <source>
        <dbReference type="ARBA" id="ARBA00023125"/>
    </source>
</evidence>
<evidence type="ECO:0000256" key="1">
    <source>
        <dbReference type="ARBA" id="ARBA00023015"/>
    </source>
</evidence>
<dbReference type="EMBL" id="BSEV01000001">
    <property type="protein sequence ID" value="GLK07257.1"/>
    <property type="molecule type" value="Genomic_DNA"/>
</dbReference>
<dbReference type="SMART" id="SM00530">
    <property type="entry name" value="HTH_XRE"/>
    <property type="match status" value="1"/>
</dbReference>
<dbReference type="Proteomes" id="UP001143474">
    <property type="component" value="Unassembled WGS sequence"/>
</dbReference>
<dbReference type="InterPro" id="IPR010982">
    <property type="entry name" value="Lambda_DNA-bd_dom_sf"/>
</dbReference>
<comment type="caution">
    <text evidence="5">The sequence shown here is derived from an EMBL/GenBank/DDBJ whole genome shotgun (WGS) entry which is preliminary data.</text>
</comment>
<reference evidence="5" key="2">
    <citation type="submission" date="2023-01" db="EMBL/GenBank/DDBJ databases">
        <authorList>
            <person name="Sun Q."/>
            <person name="Evtushenko L."/>
        </authorList>
    </citation>
    <scope>NUCLEOTIDE SEQUENCE</scope>
    <source>
        <strain evidence="5">VKM Ac-2007</strain>
    </source>
</reference>
<dbReference type="PANTHER" id="PTHR46797">
    <property type="entry name" value="HTH-TYPE TRANSCRIPTIONAL REGULATOR"/>
    <property type="match status" value="1"/>
</dbReference>
<dbReference type="Pfam" id="PF01381">
    <property type="entry name" value="HTH_3"/>
    <property type="match status" value="1"/>
</dbReference>